<feature type="region of interest" description="Disordered" evidence="1">
    <location>
        <begin position="798"/>
        <end position="880"/>
    </location>
</feature>
<feature type="region of interest" description="Disordered" evidence="1">
    <location>
        <begin position="950"/>
        <end position="982"/>
    </location>
</feature>
<dbReference type="EMBL" id="JANBQB010000039">
    <property type="protein sequence ID" value="KAJ1983837.1"/>
    <property type="molecule type" value="Genomic_DNA"/>
</dbReference>
<accession>A0A9W8EFD0</accession>
<proteinExistence type="predicted"/>
<keyword evidence="3" id="KW-1185">Reference proteome</keyword>
<evidence type="ECO:0000313" key="2">
    <source>
        <dbReference type="EMBL" id="KAJ1983837.1"/>
    </source>
</evidence>
<protein>
    <submittedName>
        <fullName evidence="2">Uncharacterized protein</fullName>
    </submittedName>
</protein>
<sequence>MQALNSWQVITEPTGVQQQTVVLLDAHPATLTDVVLDSARQLPRPAWSYLVSGCLDFVRLVQEVRSRHDCALALRVAGPPPALSLISHGWDTLAQPLPQIAEGFRRISPRSVALGPQRLVIALDSTLTQVAQAAERKVVPAPTTMTAPPVGSAMLTTAKSDHRPRLFGSQAAIDDTVPTGHPTSSPRVVLVLIQKSTHETGFSYTEASDGDVHSAAATDLRALIQQVVQKFTPETKQRLQGLRLDIIKVALDQAWCHFQQDMVEVPVTQGITASVYHVTAPGFSAALAHLAHGYCRLTPVDLCLSNQQQSPIRVTIDNHLLHHDFTACLGASAPKMSISDPAVLRPIALAVVPDTQFAPPLEAVPFKCLHRLAVRSRTTGQASHTYLNQLPIDQPLFFTPSSAEIPETIPPRFGLFVLLRRAHDWLWGCIDGAQVPHLKALDQDHALWSVAGGEAPNPALHRAFVDTCVLPQRLSLHANSPTDQSPVWQTPVYVSLDANPVLMDSHQRALPTATIHLMDSEPATPFSMLSSALPYRLTRIAHVVPAWSPSDGLVRTRWWCKLYTLLLQRPDGLPAGLRAMAAMDPLATINYFLQGPLLCNLLELYAAFLPVSANDNGNPGAAASRPLDPPSAVSPKLSTRSSPDFDRLAVAVNRLVKLIQTNATTGMVNLEKLVAEFSKTTRSFSTASNLPTATHASDLQRQRTLLCAFVYRQVTRFLQWVTTAHHRISADHTEACGMIDSLISSAVQQLDASLLALVSPPSDTGTAGEPQQQPPTDVAQMAWQQANRYDAMTLREKEDMAAPSTTVPGLATSRVDTGNHFQSQPPASRSRSMSPSLKGQDLSVEAGSHRANKRSSTLSANHDPTEKNGPPSSQSPSGSRVQLKGYLRPRMTPLSTLQALQAKREQQLGPKSCLLYQYWSARPQQMSLEQTAPEPAATVAPAQRVQDAMVHQQQSQDRHRHDSSLSTSLGISGGTGDAMVTGSGSGGVGLSIGSGSLGASGTASTAPLLDAMLDPMMLGDLDFAPDRRPNKPPSNKRARYSTGASFTPPDSKRHAARGLDITSPGTIAAVSSTPQQQSGHSARSTGQSTSALFAHIQPDWSALNGKCQRDFAGRLNAYETPSQ</sequence>
<gene>
    <name evidence="2" type="ORF">H4R34_001028</name>
</gene>
<comment type="caution">
    <text evidence="2">The sequence shown here is derived from an EMBL/GenBank/DDBJ whole genome shotgun (WGS) entry which is preliminary data.</text>
</comment>
<dbReference type="Proteomes" id="UP001151582">
    <property type="component" value="Unassembled WGS sequence"/>
</dbReference>
<feature type="compositionally biased region" description="Low complexity" evidence="1">
    <location>
        <begin position="869"/>
        <end position="879"/>
    </location>
</feature>
<evidence type="ECO:0000256" key="1">
    <source>
        <dbReference type="SAM" id="MobiDB-lite"/>
    </source>
</evidence>
<dbReference type="OrthoDB" id="5562849at2759"/>
<feature type="region of interest" description="Disordered" evidence="1">
    <location>
        <begin position="1020"/>
        <end position="1057"/>
    </location>
</feature>
<organism evidence="2 3">
    <name type="scientific">Dimargaris verticillata</name>
    <dbReference type="NCBI Taxonomy" id="2761393"/>
    <lineage>
        <taxon>Eukaryota</taxon>
        <taxon>Fungi</taxon>
        <taxon>Fungi incertae sedis</taxon>
        <taxon>Zoopagomycota</taxon>
        <taxon>Kickxellomycotina</taxon>
        <taxon>Dimargaritomycetes</taxon>
        <taxon>Dimargaritales</taxon>
        <taxon>Dimargaritaceae</taxon>
        <taxon>Dimargaris</taxon>
    </lineage>
</organism>
<dbReference type="AlphaFoldDB" id="A0A9W8EFD0"/>
<feature type="region of interest" description="Disordered" evidence="1">
    <location>
        <begin position="1070"/>
        <end position="1090"/>
    </location>
</feature>
<feature type="compositionally biased region" description="Low complexity" evidence="1">
    <location>
        <begin position="822"/>
        <end position="836"/>
    </location>
</feature>
<evidence type="ECO:0000313" key="3">
    <source>
        <dbReference type="Proteomes" id="UP001151582"/>
    </source>
</evidence>
<feature type="region of interest" description="Disordered" evidence="1">
    <location>
        <begin position="620"/>
        <end position="641"/>
    </location>
</feature>
<name>A0A9W8EFD0_9FUNG</name>
<reference evidence="2" key="1">
    <citation type="submission" date="2022-07" db="EMBL/GenBank/DDBJ databases">
        <title>Phylogenomic reconstructions and comparative analyses of Kickxellomycotina fungi.</title>
        <authorList>
            <person name="Reynolds N.K."/>
            <person name="Stajich J.E."/>
            <person name="Barry K."/>
            <person name="Grigoriev I.V."/>
            <person name="Crous P."/>
            <person name="Smith M.E."/>
        </authorList>
    </citation>
    <scope>NUCLEOTIDE SEQUENCE</scope>
    <source>
        <strain evidence="2">RSA 567</strain>
    </source>
</reference>